<dbReference type="AlphaFoldDB" id="A0A7C4RT89"/>
<dbReference type="EMBL" id="DSUH01000276">
    <property type="protein sequence ID" value="HGU33586.1"/>
    <property type="molecule type" value="Genomic_DNA"/>
</dbReference>
<dbReference type="Pfam" id="PF13638">
    <property type="entry name" value="PIN_4"/>
    <property type="match status" value="1"/>
</dbReference>
<protein>
    <submittedName>
        <fullName evidence="6">PhoH family protein</fullName>
    </submittedName>
</protein>
<feature type="domain" description="PIN" evidence="5">
    <location>
        <begin position="19"/>
        <end position="148"/>
    </location>
</feature>
<organism evidence="6">
    <name type="scientific">Desulfatirhabdium butyrativorans</name>
    <dbReference type="NCBI Taxonomy" id="340467"/>
    <lineage>
        <taxon>Bacteria</taxon>
        <taxon>Pseudomonadati</taxon>
        <taxon>Thermodesulfobacteriota</taxon>
        <taxon>Desulfobacteria</taxon>
        <taxon>Desulfobacterales</taxon>
        <taxon>Desulfatirhabdiaceae</taxon>
        <taxon>Desulfatirhabdium</taxon>
    </lineage>
</organism>
<dbReference type="PANTHER" id="PTHR30473:SF2">
    <property type="entry name" value="PIN DOMAIN-CONTAINING PROTEIN"/>
    <property type="match status" value="1"/>
</dbReference>
<dbReference type="InterPro" id="IPR027417">
    <property type="entry name" value="P-loop_NTPase"/>
</dbReference>
<name>A0A7C4RT89_9BACT</name>
<comment type="similarity">
    <text evidence="1">Belongs to the PhoH family.</text>
</comment>
<sequence length="455" mass="51294">MPEPQSRTAGKRIPRKKKKIFILDTNVILHDSACIHQFGENDVVIPVTVLEELDQFKKGSEILNFHAREFVRTLDTLCGEHLFNGGVPIGPGLGKITVKLDVPFDPEIRRSFSENRADHHVLNIAYHIAKEHPAKEIILVSKDVNLRIKAKSIGLQAQDYKSDQVKDIQALYTGKRLIENVPAEVMQRFYEHPFEIDFQTLSLESEPVANEYFILRNSSRSVLAVHDPVSRTLRKIEKNPAFGIMPRNAEQTFALDALTNSNIQLVTLTGKAGTGKTLLALAAALHRKKNYRQIFLARPVVPLSNKDIGFLPGDIHSKLDPYMQPLFDNLSVIRSQFGKSESSRDTVNRLLEEQKLVISALAYIRGRSLVNIFFIVDEAQNLTPHEVKTIITRAGENTKVVLTGDIFQIDHPYLNSQSNGLSYLIEKMHGQKLYAHINLEKGERSELSELASNLL</sequence>
<comment type="similarity">
    <text evidence="4">In the N-terminal section; belongs to the PINc/VapC protein family.</text>
</comment>
<dbReference type="Gene3D" id="3.40.50.1010">
    <property type="entry name" value="5'-nuclease"/>
    <property type="match status" value="1"/>
</dbReference>
<dbReference type="InterPro" id="IPR029060">
    <property type="entry name" value="PIN-like_dom_sf"/>
</dbReference>
<comment type="caution">
    <text evidence="6">The sequence shown here is derived from an EMBL/GenBank/DDBJ whole genome shotgun (WGS) entry which is preliminary data.</text>
</comment>
<dbReference type="InterPro" id="IPR051451">
    <property type="entry name" value="PhoH2-like"/>
</dbReference>
<evidence type="ECO:0000256" key="4">
    <source>
        <dbReference type="ARBA" id="ARBA00046345"/>
    </source>
</evidence>
<reference evidence="6" key="1">
    <citation type="journal article" date="2020" name="mSystems">
        <title>Genome- and Community-Level Interaction Insights into Carbon Utilization and Element Cycling Functions of Hydrothermarchaeota in Hydrothermal Sediment.</title>
        <authorList>
            <person name="Zhou Z."/>
            <person name="Liu Y."/>
            <person name="Xu W."/>
            <person name="Pan J."/>
            <person name="Luo Z.H."/>
            <person name="Li M."/>
        </authorList>
    </citation>
    <scope>NUCLEOTIDE SEQUENCE [LARGE SCALE GENOMIC DNA]</scope>
    <source>
        <strain evidence="6">SpSt-477</strain>
    </source>
</reference>
<proteinExistence type="inferred from homology"/>
<evidence type="ECO:0000313" key="6">
    <source>
        <dbReference type="EMBL" id="HGU33586.1"/>
    </source>
</evidence>
<evidence type="ECO:0000256" key="1">
    <source>
        <dbReference type="ARBA" id="ARBA00010393"/>
    </source>
</evidence>
<dbReference type="CDD" id="cd09883">
    <property type="entry name" value="PIN_VapC_PhoHL-ATPase"/>
    <property type="match status" value="1"/>
</dbReference>
<accession>A0A7C4RT89</accession>
<evidence type="ECO:0000259" key="5">
    <source>
        <dbReference type="SMART" id="SM00670"/>
    </source>
</evidence>
<dbReference type="SUPFAM" id="SSF52540">
    <property type="entry name" value="P-loop containing nucleoside triphosphate hydrolases"/>
    <property type="match status" value="1"/>
</dbReference>
<dbReference type="FunFam" id="3.40.50.300:FF:000013">
    <property type="entry name" value="PhoH family ATPase"/>
    <property type="match status" value="1"/>
</dbReference>
<dbReference type="Gene3D" id="3.40.50.300">
    <property type="entry name" value="P-loop containing nucleotide triphosphate hydrolases"/>
    <property type="match status" value="1"/>
</dbReference>
<dbReference type="GO" id="GO:0005829">
    <property type="term" value="C:cytosol"/>
    <property type="evidence" value="ECO:0007669"/>
    <property type="project" value="TreeGrafter"/>
</dbReference>
<dbReference type="InterPro" id="IPR003714">
    <property type="entry name" value="PhoH"/>
</dbReference>
<dbReference type="SMART" id="SM00670">
    <property type="entry name" value="PINc"/>
    <property type="match status" value="1"/>
</dbReference>
<dbReference type="PANTHER" id="PTHR30473">
    <property type="entry name" value="PROTEIN PHOH"/>
    <property type="match status" value="1"/>
</dbReference>
<keyword evidence="3" id="KW-0067">ATP-binding</keyword>
<dbReference type="Pfam" id="PF02562">
    <property type="entry name" value="PhoH"/>
    <property type="match status" value="1"/>
</dbReference>
<evidence type="ECO:0000256" key="3">
    <source>
        <dbReference type="ARBA" id="ARBA00022840"/>
    </source>
</evidence>
<dbReference type="GO" id="GO:0005524">
    <property type="term" value="F:ATP binding"/>
    <property type="evidence" value="ECO:0007669"/>
    <property type="project" value="UniProtKB-KW"/>
</dbReference>
<keyword evidence="2" id="KW-0547">Nucleotide-binding</keyword>
<dbReference type="InterPro" id="IPR002716">
    <property type="entry name" value="PIN_dom"/>
</dbReference>
<gene>
    <name evidence="6" type="ORF">ENS29_12095</name>
</gene>
<evidence type="ECO:0000256" key="2">
    <source>
        <dbReference type="ARBA" id="ARBA00022741"/>
    </source>
</evidence>
<dbReference type="SUPFAM" id="SSF88723">
    <property type="entry name" value="PIN domain-like"/>
    <property type="match status" value="1"/>
</dbReference>